<feature type="region of interest" description="Disordered" evidence="1">
    <location>
        <begin position="1"/>
        <end position="49"/>
    </location>
</feature>
<evidence type="ECO:0000313" key="2">
    <source>
        <dbReference type="EMBL" id="JAP50254.1"/>
    </source>
</evidence>
<feature type="region of interest" description="Disordered" evidence="1">
    <location>
        <begin position="98"/>
        <end position="117"/>
    </location>
</feature>
<sequence>MTVTAQQSHSRHHKQVVSSTNKSDRNGLGTGNTQRTPEDEKSSRVSRDCSTRLNFREYRNHTRNTVFKITFLLLHHHHHPITIQAGRVTLRFTKHAETTPHTHTHTDVSTTNPSGQAAYVTSPRYRANPSPVTYQSHTT</sequence>
<dbReference type="EMBL" id="GEEE01024602">
    <property type="protein sequence ID" value="JAP38623.1"/>
    <property type="molecule type" value="Transcribed_RNA"/>
</dbReference>
<protein>
    <submittedName>
        <fullName evidence="2">Uncharacterized protein</fullName>
    </submittedName>
</protein>
<gene>
    <name evidence="2" type="ORF">TR147494</name>
</gene>
<dbReference type="EMBL" id="GEEE01014229">
    <property type="protein sequence ID" value="JAP48996.1"/>
    <property type="molecule type" value="Transcribed_RNA"/>
</dbReference>
<dbReference type="EMBL" id="GEEE01005454">
    <property type="protein sequence ID" value="JAP57771.1"/>
    <property type="molecule type" value="Transcribed_RNA"/>
</dbReference>
<dbReference type="EMBL" id="GEEE01012971">
    <property type="protein sequence ID" value="JAP50254.1"/>
    <property type="molecule type" value="Transcribed_RNA"/>
</dbReference>
<accession>A0A0X3PEI1</accession>
<name>A0A0X3PEI1_SCHSO</name>
<reference evidence="2" key="1">
    <citation type="submission" date="2016-01" db="EMBL/GenBank/DDBJ databases">
        <title>Reference transcriptome for the parasite Schistocephalus solidus: insights into the molecular evolution of parasitism.</title>
        <authorList>
            <person name="Hebert F.O."/>
            <person name="Grambauer S."/>
            <person name="Barber I."/>
            <person name="Landry C.R."/>
            <person name="Aubin-Horth N."/>
        </authorList>
    </citation>
    <scope>NUCLEOTIDE SEQUENCE</scope>
</reference>
<dbReference type="AlphaFoldDB" id="A0A0X3PEI1"/>
<proteinExistence type="predicted"/>
<feature type="compositionally biased region" description="Basic and acidic residues" evidence="1">
    <location>
        <begin position="36"/>
        <end position="49"/>
    </location>
</feature>
<evidence type="ECO:0000256" key="1">
    <source>
        <dbReference type="SAM" id="MobiDB-lite"/>
    </source>
</evidence>
<dbReference type="EMBL" id="GEEE01005309">
    <property type="protein sequence ID" value="JAP57916.1"/>
    <property type="molecule type" value="Transcribed_RNA"/>
</dbReference>
<organism evidence="2">
    <name type="scientific">Schistocephalus solidus</name>
    <name type="common">Tapeworm</name>
    <dbReference type="NCBI Taxonomy" id="70667"/>
    <lineage>
        <taxon>Eukaryota</taxon>
        <taxon>Metazoa</taxon>
        <taxon>Spiralia</taxon>
        <taxon>Lophotrochozoa</taxon>
        <taxon>Platyhelminthes</taxon>
        <taxon>Cestoda</taxon>
        <taxon>Eucestoda</taxon>
        <taxon>Diphyllobothriidea</taxon>
        <taxon>Diphyllobothriidae</taxon>
        <taxon>Schistocephalus</taxon>
    </lineage>
</organism>